<proteinExistence type="predicted"/>
<sequence length="296" mass="32995">MNMAETNDGSVQAPAVDDSQPVADTPAPQAPVEPVTSQLPVEAPDRTKQQFDKLIESNRKLFESNQIIQEQLEAQRLANAKPVQPAKPIDTDDFIEIDPNTGDRLINEQRLKAKIEELNNRASKVDTLEKTVEGMRKSVEQREIDRQEKETFAAYPELDSRKETYDPNFNKLVRATLTDSFYAQDDYGGKPLTFKEAADLVRTSFPKKPAQPEPAAKQTAEELKAAEAASKEAQAGKEQGSAQAVSQPSSQVKQDSSDEETLKDLRYKTRYLNDDQALAERIKHTEHILPKGGSES</sequence>
<feature type="compositionally biased region" description="Low complexity" evidence="1">
    <location>
        <begin position="226"/>
        <end position="252"/>
    </location>
</feature>
<reference evidence="2" key="1">
    <citation type="submission" date="2020-03" db="EMBL/GenBank/DDBJ databases">
        <title>The deep terrestrial virosphere.</title>
        <authorList>
            <person name="Holmfeldt K."/>
            <person name="Nilsson E."/>
            <person name="Simone D."/>
            <person name="Lopez-Fernandez M."/>
            <person name="Wu X."/>
            <person name="de Brujin I."/>
            <person name="Lundin D."/>
            <person name="Andersson A."/>
            <person name="Bertilsson S."/>
            <person name="Dopson M."/>
        </authorList>
    </citation>
    <scope>NUCLEOTIDE SEQUENCE</scope>
    <source>
        <strain evidence="2">MM415B03227</strain>
    </source>
</reference>
<accession>A0A6M3LFW4</accession>
<dbReference type="AlphaFoldDB" id="A0A6M3LFW4"/>
<gene>
    <name evidence="2" type="ORF">MM415B03227_0006</name>
</gene>
<organism evidence="2">
    <name type="scientific">viral metagenome</name>
    <dbReference type="NCBI Taxonomy" id="1070528"/>
    <lineage>
        <taxon>unclassified sequences</taxon>
        <taxon>metagenomes</taxon>
        <taxon>organismal metagenomes</taxon>
    </lineage>
</organism>
<feature type="compositionally biased region" description="Polar residues" evidence="1">
    <location>
        <begin position="1"/>
        <end position="10"/>
    </location>
</feature>
<dbReference type="EMBL" id="MT143025">
    <property type="protein sequence ID" value="QJA91938.1"/>
    <property type="molecule type" value="Genomic_DNA"/>
</dbReference>
<evidence type="ECO:0000256" key="1">
    <source>
        <dbReference type="SAM" id="MobiDB-lite"/>
    </source>
</evidence>
<protein>
    <submittedName>
        <fullName evidence="2">Uncharacterized protein</fullName>
    </submittedName>
</protein>
<evidence type="ECO:0000313" key="2">
    <source>
        <dbReference type="EMBL" id="QJA91938.1"/>
    </source>
</evidence>
<name>A0A6M3LFW4_9ZZZZ</name>
<feature type="region of interest" description="Disordered" evidence="1">
    <location>
        <begin position="203"/>
        <end position="268"/>
    </location>
</feature>
<feature type="region of interest" description="Disordered" evidence="1">
    <location>
        <begin position="1"/>
        <end position="47"/>
    </location>
</feature>